<organism evidence="1 2">
    <name type="scientific">Corynespora cassiicola Philippines</name>
    <dbReference type="NCBI Taxonomy" id="1448308"/>
    <lineage>
        <taxon>Eukaryota</taxon>
        <taxon>Fungi</taxon>
        <taxon>Dikarya</taxon>
        <taxon>Ascomycota</taxon>
        <taxon>Pezizomycotina</taxon>
        <taxon>Dothideomycetes</taxon>
        <taxon>Pleosporomycetidae</taxon>
        <taxon>Pleosporales</taxon>
        <taxon>Corynesporascaceae</taxon>
        <taxon>Corynespora</taxon>
    </lineage>
</organism>
<evidence type="ECO:0000313" key="2">
    <source>
        <dbReference type="Proteomes" id="UP000240883"/>
    </source>
</evidence>
<protein>
    <recommendedName>
        <fullName evidence="3">MADS-box domain-containing protein</fullName>
    </recommendedName>
</protein>
<dbReference type="EMBL" id="KZ678220">
    <property type="protein sequence ID" value="PSN58685.1"/>
    <property type="molecule type" value="Genomic_DNA"/>
</dbReference>
<name>A0A2T2MZP0_CORCC</name>
<reference evidence="1 2" key="1">
    <citation type="journal article" date="2018" name="Front. Microbiol.">
        <title>Genome-Wide Analysis of Corynespora cassiicola Leaf Fall Disease Putative Effectors.</title>
        <authorList>
            <person name="Lopez D."/>
            <person name="Ribeiro S."/>
            <person name="Label P."/>
            <person name="Fumanal B."/>
            <person name="Venisse J.S."/>
            <person name="Kohler A."/>
            <person name="de Oliveira R.R."/>
            <person name="Labutti K."/>
            <person name="Lipzen A."/>
            <person name="Lail K."/>
            <person name="Bauer D."/>
            <person name="Ohm R.A."/>
            <person name="Barry K.W."/>
            <person name="Spatafora J."/>
            <person name="Grigoriev I.V."/>
            <person name="Martin F.M."/>
            <person name="Pujade-Renaud V."/>
        </authorList>
    </citation>
    <scope>NUCLEOTIDE SEQUENCE [LARGE SCALE GENOMIC DNA]</scope>
    <source>
        <strain evidence="1 2">Philippines</strain>
    </source>
</reference>
<proteinExistence type="predicted"/>
<accession>A0A2T2MZP0</accession>
<dbReference type="Proteomes" id="UP000240883">
    <property type="component" value="Unassembled WGS sequence"/>
</dbReference>
<gene>
    <name evidence="1" type="ORF">BS50DRAFT_443899</name>
</gene>
<evidence type="ECO:0008006" key="3">
    <source>
        <dbReference type="Google" id="ProtNLM"/>
    </source>
</evidence>
<dbReference type="OrthoDB" id="3794144at2759"/>
<dbReference type="AlphaFoldDB" id="A0A2T2MZP0"/>
<keyword evidence="2" id="KW-1185">Reference proteome</keyword>
<evidence type="ECO:0000313" key="1">
    <source>
        <dbReference type="EMBL" id="PSN58685.1"/>
    </source>
</evidence>
<feature type="non-terminal residue" evidence="1">
    <location>
        <position position="102"/>
    </location>
</feature>
<sequence>MPRPAPRDIQRSYRDRVNSIFKKASELHGIDNGIRIAIFIEKPGNIPRVFTVEEHGLTWPCDAQQFKNQYHPSIRRPSHFFSMNEGIEKGKVKMVELSPPPP</sequence>